<dbReference type="InParanoid" id="B9T672"/>
<accession>B9T672</accession>
<proteinExistence type="predicted"/>
<dbReference type="AlphaFoldDB" id="B9T672"/>
<sequence length="56" mass="6183">MVYLGSPLSATSTWTASCLHLALQTVPYTSTTIDHPILSRKSAHMSRPDNGWLLVR</sequence>
<organism evidence="1 2">
    <name type="scientific">Ricinus communis</name>
    <name type="common">Castor bean</name>
    <dbReference type="NCBI Taxonomy" id="3988"/>
    <lineage>
        <taxon>Eukaryota</taxon>
        <taxon>Viridiplantae</taxon>
        <taxon>Streptophyta</taxon>
        <taxon>Embryophyta</taxon>
        <taxon>Tracheophyta</taxon>
        <taxon>Spermatophyta</taxon>
        <taxon>Magnoliopsida</taxon>
        <taxon>eudicotyledons</taxon>
        <taxon>Gunneridae</taxon>
        <taxon>Pentapetalae</taxon>
        <taxon>rosids</taxon>
        <taxon>fabids</taxon>
        <taxon>Malpighiales</taxon>
        <taxon>Euphorbiaceae</taxon>
        <taxon>Acalyphoideae</taxon>
        <taxon>Acalypheae</taxon>
        <taxon>Ricinus</taxon>
    </lineage>
</organism>
<evidence type="ECO:0000313" key="2">
    <source>
        <dbReference type="Proteomes" id="UP000008311"/>
    </source>
</evidence>
<dbReference type="Proteomes" id="UP000008311">
    <property type="component" value="Unassembled WGS sequence"/>
</dbReference>
<dbReference type="EMBL" id="EQ974583">
    <property type="protein sequence ID" value="EEF28644.1"/>
    <property type="molecule type" value="Genomic_DNA"/>
</dbReference>
<gene>
    <name evidence="1" type="ORF">RCOM_0032670</name>
</gene>
<protein>
    <submittedName>
        <fullName evidence="1">Uncharacterized protein</fullName>
    </submittedName>
</protein>
<evidence type="ECO:0000313" key="1">
    <source>
        <dbReference type="EMBL" id="EEF28644.1"/>
    </source>
</evidence>
<reference evidence="2" key="1">
    <citation type="journal article" date="2010" name="Nat. Biotechnol.">
        <title>Draft genome sequence of the oilseed species Ricinus communis.</title>
        <authorList>
            <person name="Chan A.P."/>
            <person name="Crabtree J."/>
            <person name="Zhao Q."/>
            <person name="Lorenzi H."/>
            <person name="Orvis J."/>
            <person name="Puiu D."/>
            <person name="Melake-Berhan A."/>
            <person name="Jones K.M."/>
            <person name="Redman J."/>
            <person name="Chen G."/>
            <person name="Cahoon E.B."/>
            <person name="Gedil M."/>
            <person name="Stanke M."/>
            <person name="Haas B.J."/>
            <person name="Wortman J.R."/>
            <person name="Fraser-Liggett C.M."/>
            <person name="Ravel J."/>
            <person name="Rabinowicz P.D."/>
        </authorList>
    </citation>
    <scope>NUCLEOTIDE SEQUENCE [LARGE SCALE GENOMIC DNA]</scope>
    <source>
        <strain evidence="2">cv. Hale</strain>
    </source>
</reference>
<keyword evidence="2" id="KW-1185">Reference proteome</keyword>
<name>B9T672_RICCO</name>